<name>A0A5B7HUL1_PORTR</name>
<proteinExistence type="predicted"/>
<protein>
    <submittedName>
        <fullName evidence="2">Uncharacterized protein</fullName>
    </submittedName>
</protein>
<evidence type="ECO:0000256" key="1">
    <source>
        <dbReference type="SAM" id="MobiDB-lite"/>
    </source>
</evidence>
<organism evidence="2 3">
    <name type="scientific">Portunus trituberculatus</name>
    <name type="common">Swimming crab</name>
    <name type="synonym">Neptunus trituberculatus</name>
    <dbReference type="NCBI Taxonomy" id="210409"/>
    <lineage>
        <taxon>Eukaryota</taxon>
        <taxon>Metazoa</taxon>
        <taxon>Ecdysozoa</taxon>
        <taxon>Arthropoda</taxon>
        <taxon>Crustacea</taxon>
        <taxon>Multicrustacea</taxon>
        <taxon>Malacostraca</taxon>
        <taxon>Eumalacostraca</taxon>
        <taxon>Eucarida</taxon>
        <taxon>Decapoda</taxon>
        <taxon>Pleocyemata</taxon>
        <taxon>Brachyura</taxon>
        <taxon>Eubrachyura</taxon>
        <taxon>Portunoidea</taxon>
        <taxon>Portunidae</taxon>
        <taxon>Portuninae</taxon>
        <taxon>Portunus</taxon>
    </lineage>
</organism>
<accession>A0A5B7HUL1</accession>
<dbReference type="EMBL" id="VSRR010034176">
    <property type="protein sequence ID" value="MPC72114.1"/>
    <property type="molecule type" value="Genomic_DNA"/>
</dbReference>
<evidence type="ECO:0000313" key="3">
    <source>
        <dbReference type="Proteomes" id="UP000324222"/>
    </source>
</evidence>
<comment type="caution">
    <text evidence="2">The sequence shown here is derived from an EMBL/GenBank/DDBJ whole genome shotgun (WGS) entry which is preliminary data.</text>
</comment>
<feature type="region of interest" description="Disordered" evidence="1">
    <location>
        <begin position="50"/>
        <end position="72"/>
    </location>
</feature>
<sequence length="83" mass="9255">MLGHRTGNTNNDGLHCAHNEAFHMAPNTPLQTQHNMKRFHYAPRAAWCRQPPTRLPQGDASEGCGGDGRYVPPPDTYVHAEIH</sequence>
<evidence type="ECO:0000313" key="2">
    <source>
        <dbReference type="EMBL" id="MPC72114.1"/>
    </source>
</evidence>
<reference evidence="2 3" key="1">
    <citation type="submission" date="2019-05" db="EMBL/GenBank/DDBJ databases">
        <title>Another draft genome of Portunus trituberculatus and its Hox gene families provides insights of decapod evolution.</title>
        <authorList>
            <person name="Jeong J.-H."/>
            <person name="Song I."/>
            <person name="Kim S."/>
            <person name="Choi T."/>
            <person name="Kim D."/>
            <person name="Ryu S."/>
            <person name="Kim W."/>
        </authorList>
    </citation>
    <scope>NUCLEOTIDE SEQUENCE [LARGE SCALE GENOMIC DNA]</scope>
    <source>
        <tissue evidence="2">Muscle</tissue>
    </source>
</reference>
<dbReference type="Proteomes" id="UP000324222">
    <property type="component" value="Unassembled WGS sequence"/>
</dbReference>
<keyword evidence="3" id="KW-1185">Reference proteome</keyword>
<dbReference type="AlphaFoldDB" id="A0A5B7HUL1"/>
<gene>
    <name evidence="2" type="ORF">E2C01_066408</name>
</gene>